<dbReference type="NCBIfam" id="TIGR00125">
    <property type="entry name" value="cyt_tran_rel"/>
    <property type="match status" value="1"/>
</dbReference>
<dbReference type="GO" id="GO:0016491">
    <property type="term" value="F:oxidoreductase activity"/>
    <property type="evidence" value="ECO:0007669"/>
    <property type="project" value="UniProtKB-KW"/>
</dbReference>
<evidence type="ECO:0000313" key="5">
    <source>
        <dbReference type="EMBL" id="RCH42552.1"/>
    </source>
</evidence>
<organism evidence="5 6">
    <name type="scientific">Blautia obeum</name>
    <dbReference type="NCBI Taxonomy" id="40520"/>
    <lineage>
        <taxon>Bacteria</taxon>
        <taxon>Bacillati</taxon>
        <taxon>Bacillota</taxon>
        <taxon>Clostridia</taxon>
        <taxon>Lachnospirales</taxon>
        <taxon>Lachnospiraceae</taxon>
        <taxon>Blautia</taxon>
    </lineage>
</organism>
<dbReference type="GO" id="GO:0016779">
    <property type="term" value="F:nucleotidyltransferase activity"/>
    <property type="evidence" value="ECO:0007669"/>
    <property type="project" value="UniProtKB-KW"/>
</dbReference>
<dbReference type="InterPro" id="IPR050984">
    <property type="entry name" value="Gfo/Idh/MocA_domain"/>
</dbReference>
<dbReference type="PANTHER" id="PTHR22604:SF105">
    <property type="entry name" value="TRANS-1,2-DIHYDROBENZENE-1,2-DIOL DEHYDROGENASE"/>
    <property type="match status" value="1"/>
</dbReference>
<protein>
    <submittedName>
        <fullName evidence="5">Glycerol-3-phosphate cytidylyltransferase</fullName>
    </submittedName>
</protein>
<dbReference type="InterPro" id="IPR004821">
    <property type="entry name" value="Cyt_trans-like"/>
</dbReference>
<dbReference type="InterPro" id="IPR000683">
    <property type="entry name" value="Gfo/Idh/MocA-like_OxRdtase_N"/>
</dbReference>
<dbReference type="SUPFAM" id="SSF51735">
    <property type="entry name" value="NAD(P)-binding Rossmann-fold domains"/>
    <property type="match status" value="1"/>
</dbReference>
<dbReference type="SUPFAM" id="SSF52374">
    <property type="entry name" value="Nucleotidylyl transferase"/>
    <property type="match status" value="1"/>
</dbReference>
<feature type="domain" description="Cytidyltransferase-like" evidence="4">
    <location>
        <begin position="5"/>
        <end position="125"/>
    </location>
</feature>
<accession>A0A367FVR3</accession>
<evidence type="ECO:0000256" key="1">
    <source>
        <dbReference type="ARBA" id="ARBA00010928"/>
    </source>
</evidence>
<comment type="caution">
    <text evidence="5">The sequence shown here is derived from an EMBL/GenBank/DDBJ whole genome shotgun (WGS) entry which is preliminary data.</text>
</comment>
<reference evidence="5 6" key="1">
    <citation type="submission" date="2018-02" db="EMBL/GenBank/DDBJ databases">
        <title>Complete genome sequencing of Faecalibacterium prausnitzii strains isolated from the human gut.</title>
        <authorList>
            <person name="Fitzgerald B.C."/>
            <person name="Shkoporov A.N."/>
            <person name="Ross P.R."/>
            <person name="Hill C."/>
        </authorList>
    </citation>
    <scope>NUCLEOTIDE SEQUENCE [LARGE SCALE GENOMIC DNA]</scope>
    <source>
        <strain evidence="5 6">APC942/31-1</strain>
    </source>
</reference>
<evidence type="ECO:0000259" key="3">
    <source>
        <dbReference type="Pfam" id="PF01408"/>
    </source>
</evidence>
<dbReference type="SUPFAM" id="SSF55347">
    <property type="entry name" value="Glyceraldehyde-3-phosphate dehydrogenase-like, C-terminal domain"/>
    <property type="match status" value="1"/>
</dbReference>
<dbReference type="RefSeq" id="WP_114002595.1">
    <property type="nucleotide sequence ID" value="NZ_PSQG01000021.1"/>
</dbReference>
<dbReference type="Gene3D" id="3.30.360.10">
    <property type="entry name" value="Dihydrodipicolinate Reductase, domain 2"/>
    <property type="match status" value="1"/>
</dbReference>
<proteinExistence type="inferred from homology"/>
<evidence type="ECO:0000256" key="2">
    <source>
        <dbReference type="ARBA" id="ARBA00023002"/>
    </source>
</evidence>
<dbReference type="AlphaFoldDB" id="A0A367FVR3"/>
<dbReference type="Pfam" id="PF01408">
    <property type="entry name" value="GFO_IDH_MocA"/>
    <property type="match status" value="1"/>
</dbReference>
<keyword evidence="5" id="KW-0548">Nucleotidyltransferase</keyword>
<sequence>MTKVITYGTYDLLHYGHIRLLERAKALGDYLIVGVTADDFDKTRGKINVQQPLMERIEAVKATGLADEIIVEEYEGQKIDDIRKYDVDIFTVGSDWVGKFDYLKEYCKVVYLDRTEGVSSSEIREEKRQIKLGLVGDSTFLNKVFAESQYVNGIHVNAVYTSKAERMNEQLKGLMVNDYEQLLENVDAVYLRSLPELHYRQIRQALERGKNVLCESPLTLDEEQTTELFSIAEEKKLILMEAIKTAYSTAFSRLLLLVKAGKIGKVISVDATCTSLKKDRTDWPGIYEWGPTALLPIFELLGSDFDERTILFQDQEHTDIFAKIEFASKSAVASAKVGDGVKSEGELIISGTKGYVYIPAPWWKTDYFELRYEDQSENRRYFYQLDGEGIRYELVAFARAVERGKAISNIKLQTTKKISGTMQKIIKRENCMVIRK</sequence>
<keyword evidence="2" id="KW-0560">Oxidoreductase</keyword>
<dbReference type="Gene3D" id="3.40.50.720">
    <property type="entry name" value="NAD(P)-binding Rossmann-like Domain"/>
    <property type="match status" value="1"/>
</dbReference>
<dbReference type="EMBL" id="PSQG01000021">
    <property type="protein sequence ID" value="RCH42552.1"/>
    <property type="molecule type" value="Genomic_DNA"/>
</dbReference>
<dbReference type="PANTHER" id="PTHR22604">
    <property type="entry name" value="OXIDOREDUCTASES"/>
    <property type="match status" value="1"/>
</dbReference>
<dbReference type="Pfam" id="PF01467">
    <property type="entry name" value="CTP_transf_like"/>
    <property type="match status" value="1"/>
</dbReference>
<feature type="domain" description="Gfo/Idh/MocA-like oxidoreductase N-terminal" evidence="3">
    <location>
        <begin position="142"/>
        <end position="241"/>
    </location>
</feature>
<dbReference type="InterPro" id="IPR036291">
    <property type="entry name" value="NAD(P)-bd_dom_sf"/>
</dbReference>
<dbReference type="Proteomes" id="UP000253208">
    <property type="component" value="Unassembled WGS sequence"/>
</dbReference>
<evidence type="ECO:0000259" key="4">
    <source>
        <dbReference type="Pfam" id="PF01467"/>
    </source>
</evidence>
<gene>
    <name evidence="5" type="ORF">C4886_14020</name>
</gene>
<comment type="similarity">
    <text evidence="1">Belongs to the Gfo/Idh/MocA family.</text>
</comment>
<dbReference type="InterPro" id="IPR014729">
    <property type="entry name" value="Rossmann-like_a/b/a_fold"/>
</dbReference>
<name>A0A367FVR3_9FIRM</name>
<evidence type="ECO:0000313" key="6">
    <source>
        <dbReference type="Proteomes" id="UP000253208"/>
    </source>
</evidence>
<keyword evidence="5" id="KW-0808">Transferase</keyword>
<dbReference type="Gene3D" id="3.40.50.620">
    <property type="entry name" value="HUPs"/>
    <property type="match status" value="1"/>
</dbReference>
<dbReference type="GO" id="GO:0000166">
    <property type="term" value="F:nucleotide binding"/>
    <property type="evidence" value="ECO:0007669"/>
    <property type="project" value="InterPro"/>
</dbReference>